<accession>A0A1I7G605</accession>
<sequence>MGLYLVESVLPKRLRDQAALEDAANTLAGLAAQRASELIEVQVASDFTRAFFVVESENQGTVRQMFTDQAIPVTLVKPVRLVGADLDQVKANAAKVRYVVEWNLPEGLTMDAYLQRKKQNSVHYAEVPEVTFQRTYVCEDMTKCLCFYDSPDEETVYAARKAVSAPVDAITETVQISPKK</sequence>
<gene>
    <name evidence="1" type="ORF">SAMN05421543_10214</name>
</gene>
<name>A0A1I7G605_9BACL</name>
<reference evidence="2" key="1">
    <citation type="submission" date="2016-10" db="EMBL/GenBank/DDBJ databases">
        <authorList>
            <person name="Varghese N."/>
        </authorList>
    </citation>
    <scope>NUCLEOTIDE SEQUENCE [LARGE SCALE GENOMIC DNA]</scope>
    <source>
        <strain evidence="2">DSM 17980</strain>
    </source>
</reference>
<evidence type="ECO:0000313" key="1">
    <source>
        <dbReference type="EMBL" id="SFU43848.1"/>
    </source>
</evidence>
<evidence type="ECO:0000313" key="2">
    <source>
        <dbReference type="Proteomes" id="UP000183508"/>
    </source>
</evidence>
<evidence type="ECO:0008006" key="3">
    <source>
        <dbReference type="Google" id="ProtNLM"/>
    </source>
</evidence>
<dbReference type="InterPro" id="IPR025336">
    <property type="entry name" value="SCO4226-like"/>
</dbReference>
<dbReference type="AlphaFoldDB" id="A0A1I7G605"/>
<protein>
    <recommendedName>
        <fullName evidence="3">DUF4242 domain-containing protein</fullName>
    </recommendedName>
</protein>
<dbReference type="EMBL" id="FPBV01000002">
    <property type="protein sequence ID" value="SFU43848.1"/>
    <property type="molecule type" value="Genomic_DNA"/>
</dbReference>
<dbReference type="Pfam" id="PF14026">
    <property type="entry name" value="SCO4226-like"/>
    <property type="match status" value="1"/>
</dbReference>
<dbReference type="STRING" id="392015.SAMN05421543_10214"/>
<dbReference type="eggNOG" id="ENOG502ZUVC">
    <property type="taxonomic scope" value="Bacteria"/>
</dbReference>
<proteinExistence type="predicted"/>
<keyword evidence="2" id="KW-1185">Reference proteome</keyword>
<dbReference type="OrthoDB" id="5119254at2"/>
<dbReference type="Proteomes" id="UP000183508">
    <property type="component" value="Unassembled WGS sequence"/>
</dbReference>
<dbReference type="RefSeq" id="WP_074949334.1">
    <property type="nucleotide sequence ID" value="NZ_FPBV01000002.1"/>
</dbReference>
<organism evidence="1 2">
    <name type="scientific">Alicyclobacillus macrosporangiidus</name>
    <dbReference type="NCBI Taxonomy" id="392015"/>
    <lineage>
        <taxon>Bacteria</taxon>
        <taxon>Bacillati</taxon>
        <taxon>Bacillota</taxon>
        <taxon>Bacilli</taxon>
        <taxon>Bacillales</taxon>
        <taxon>Alicyclobacillaceae</taxon>
        <taxon>Alicyclobacillus</taxon>
    </lineage>
</organism>